<comment type="similarity">
    <text evidence="2">Belongs to the outer membrane factor (OMF) (TC 1.B.17) family.</text>
</comment>
<protein>
    <submittedName>
        <fullName evidence="10">TolC family protein</fullName>
    </submittedName>
</protein>
<dbReference type="RefSeq" id="WP_262428998.1">
    <property type="nucleotide sequence ID" value="NZ_JACRTG010000012.1"/>
</dbReference>
<dbReference type="SUPFAM" id="SSF56954">
    <property type="entry name" value="Outer membrane efflux proteins (OEP)"/>
    <property type="match status" value="1"/>
</dbReference>
<organism evidence="10 11">
    <name type="scientific">Paratissierella segnis</name>
    <dbReference type="NCBI Taxonomy" id="2763679"/>
    <lineage>
        <taxon>Bacteria</taxon>
        <taxon>Bacillati</taxon>
        <taxon>Bacillota</taxon>
        <taxon>Tissierellia</taxon>
        <taxon>Tissierellales</taxon>
        <taxon>Tissierellaceae</taxon>
        <taxon>Paratissierella</taxon>
    </lineage>
</organism>
<dbReference type="GO" id="GO:1990281">
    <property type="term" value="C:efflux pump complex"/>
    <property type="evidence" value="ECO:0007669"/>
    <property type="project" value="TreeGrafter"/>
</dbReference>
<dbReference type="InterPro" id="IPR051906">
    <property type="entry name" value="TolC-like"/>
</dbReference>
<dbReference type="GO" id="GO:0015288">
    <property type="term" value="F:porin activity"/>
    <property type="evidence" value="ECO:0007669"/>
    <property type="project" value="TreeGrafter"/>
</dbReference>
<reference evidence="10" key="1">
    <citation type="submission" date="2020-08" db="EMBL/GenBank/DDBJ databases">
        <title>Genome public.</title>
        <authorList>
            <person name="Liu C."/>
            <person name="Sun Q."/>
        </authorList>
    </citation>
    <scope>NUCLEOTIDE SEQUENCE</scope>
    <source>
        <strain evidence="10">BX21</strain>
    </source>
</reference>
<keyword evidence="9" id="KW-0732">Signal</keyword>
<keyword evidence="4" id="KW-1134">Transmembrane beta strand</keyword>
<proteinExistence type="inferred from homology"/>
<keyword evidence="11" id="KW-1185">Reference proteome</keyword>
<dbReference type="PANTHER" id="PTHR30026">
    <property type="entry name" value="OUTER MEMBRANE PROTEIN TOLC"/>
    <property type="match status" value="1"/>
</dbReference>
<evidence type="ECO:0000256" key="8">
    <source>
        <dbReference type="SAM" id="Coils"/>
    </source>
</evidence>
<evidence type="ECO:0000256" key="1">
    <source>
        <dbReference type="ARBA" id="ARBA00004442"/>
    </source>
</evidence>
<evidence type="ECO:0000256" key="9">
    <source>
        <dbReference type="SAM" id="SignalP"/>
    </source>
</evidence>
<dbReference type="Gene3D" id="1.20.1600.10">
    <property type="entry name" value="Outer membrane efflux proteins (OEP)"/>
    <property type="match status" value="1"/>
</dbReference>
<feature type="coiled-coil region" evidence="8">
    <location>
        <begin position="276"/>
        <end position="335"/>
    </location>
</feature>
<dbReference type="EMBL" id="JACRTG010000012">
    <property type="protein sequence ID" value="MBC8587547.1"/>
    <property type="molecule type" value="Genomic_DNA"/>
</dbReference>
<comment type="subcellular location">
    <subcellularLocation>
        <location evidence="1">Cell outer membrane</location>
    </subcellularLocation>
</comment>
<dbReference type="GO" id="GO:0009279">
    <property type="term" value="C:cell outer membrane"/>
    <property type="evidence" value="ECO:0007669"/>
    <property type="project" value="UniProtKB-SubCell"/>
</dbReference>
<gene>
    <name evidence="10" type="ORF">H8707_04740</name>
</gene>
<sequence length="384" mass="43729">MKKKLIIYVIAFSVFASILMPNYTYAAKGDTVSLSLDAAINYALENSKDIAIKEAELEKAKVKYNDDIRAVKSGEKNVDDYPTRDPIFNEAITDAALNQGMINSGALRKSVELPYDIAKWNLEMKRNEIKYNVEKAYYDLLQMEKELEIVVENLKLSEKQYNQGKVKYDLGTISNQELLGLEMGVLKAQNMYESTKMYRDLQVMSFQNTLDMPFDSDIKLTDTIKYKEHEEIDLEASVKKGLENSAMIKMSQENYELAKMTLKGISGRYPENTYRYKEQQAEVAKAEESLETARNGVEMMVRSSYLNLLTAEKQIKTYEKTIEQAQKTLEIAELSFDLGQSTATEVIQANLNLMNAKKELSAQIHAYNMALLDYENSIGFGKGM</sequence>
<evidence type="ECO:0000256" key="2">
    <source>
        <dbReference type="ARBA" id="ARBA00007613"/>
    </source>
</evidence>
<feature type="chain" id="PRO_5036942633" evidence="9">
    <location>
        <begin position="27"/>
        <end position="384"/>
    </location>
</feature>
<keyword evidence="7" id="KW-0998">Cell outer membrane</keyword>
<keyword evidence="5" id="KW-0812">Transmembrane</keyword>
<keyword evidence="3" id="KW-0813">Transport</keyword>
<evidence type="ECO:0000256" key="3">
    <source>
        <dbReference type="ARBA" id="ARBA00022448"/>
    </source>
</evidence>
<dbReference type="Pfam" id="PF02321">
    <property type="entry name" value="OEP"/>
    <property type="match status" value="1"/>
</dbReference>
<dbReference type="InterPro" id="IPR003423">
    <property type="entry name" value="OMP_efflux"/>
</dbReference>
<dbReference type="Proteomes" id="UP000601171">
    <property type="component" value="Unassembled WGS sequence"/>
</dbReference>
<comment type="caution">
    <text evidence="10">The sequence shown here is derived from an EMBL/GenBank/DDBJ whole genome shotgun (WGS) entry which is preliminary data.</text>
</comment>
<evidence type="ECO:0000256" key="4">
    <source>
        <dbReference type="ARBA" id="ARBA00022452"/>
    </source>
</evidence>
<feature type="signal peptide" evidence="9">
    <location>
        <begin position="1"/>
        <end position="26"/>
    </location>
</feature>
<accession>A0A926IEM7</accession>
<evidence type="ECO:0000256" key="6">
    <source>
        <dbReference type="ARBA" id="ARBA00023136"/>
    </source>
</evidence>
<evidence type="ECO:0000256" key="5">
    <source>
        <dbReference type="ARBA" id="ARBA00022692"/>
    </source>
</evidence>
<dbReference type="AlphaFoldDB" id="A0A926IEM7"/>
<dbReference type="GO" id="GO:0015562">
    <property type="term" value="F:efflux transmembrane transporter activity"/>
    <property type="evidence" value="ECO:0007669"/>
    <property type="project" value="InterPro"/>
</dbReference>
<name>A0A926IEM7_9FIRM</name>
<evidence type="ECO:0000256" key="7">
    <source>
        <dbReference type="ARBA" id="ARBA00023237"/>
    </source>
</evidence>
<dbReference type="PANTHER" id="PTHR30026:SF20">
    <property type="entry name" value="OUTER MEMBRANE PROTEIN TOLC"/>
    <property type="match status" value="1"/>
</dbReference>
<keyword evidence="8" id="KW-0175">Coiled coil</keyword>
<evidence type="ECO:0000313" key="11">
    <source>
        <dbReference type="Proteomes" id="UP000601171"/>
    </source>
</evidence>
<keyword evidence="6" id="KW-0472">Membrane</keyword>
<evidence type="ECO:0000313" key="10">
    <source>
        <dbReference type="EMBL" id="MBC8587547.1"/>
    </source>
</evidence>